<dbReference type="Pfam" id="PF00990">
    <property type="entry name" value="GGDEF"/>
    <property type="match status" value="1"/>
</dbReference>
<dbReference type="EC" id="2.7.7.65" evidence="1"/>
<dbReference type="InterPro" id="IPR000160">
    <property type="entry name" value="GGDEF_dom"/>
</dbReference>
<dbReference type="Proteomes" id="UP000315724">
    <property type="component" value="Chromosome"/>
</dbReference>
<evidence type="ECO:0000259" key="5">
    <source>
        <dbReference type="PROSITE" id="PS50887"/>
    </source>
</evidence>
<dbReference type="OrthoDB" id="244535at2"/>
<dbReference type="InterPro" id="IPR029787">
    <property type="entry name" value="Nucleotide_cyclase"/>
</dbReference>
<dbReference type="PROSITE" id="PS50887">
    <property type="entry name" value="GGDEF"/>
    <property type="match status" value="1"/>
</dbReference>
<protein>
    <recommendedName>
        <fullName evidence="1">diguanylate cyclase</fullName>
        <ecNumber evidence="1">2.7.7.65</ecNumber>
    </recommendedName>
</protein>
<evidence type="ECO:0000256" key="3">
    <source>
        <dbReference type="SAM" id="MobiDB-lite"/>
    </source>
</evidence>
<proteinExistence type="predicted"/>
<dbReference type="SMART" id="SM00267">
    <property type="entry name" value="GGDEF"/>
    <property type="match status" value="1"/>
</dbReference>
<name>A0A517QQX0_9PLAN</name>
<keyword evidence="6" id="KW-0808">Transferase</keyword>
<dbReference type="PANTHER" id="PTHR45138:SF9">
    <property type="entry name" value="DIGUANYLATE CYCLASE DGCM-RELATED"/>
    <property type="match status" value="1"/>
</dbReference>
<keyword evidence="4" id="KW-1133">Transmembrane helix</keyword>
<feature type="compositionally biased region" description="Basic and acidic residues" evidence="3">
    <location>
        <begin position="9"/>
        <end position="21"/>
    </location>
</feature>
<feature type="transmembrane region" description="Helical" evidence="4">
    <location>
        <begin position="41"/>
        <end position="60"/>
    </location>
</feature>
<dbReference type="KEGG" id="tpol:Mal48_32930"/>
<dbReference type="EMBL" id="CP036267">
    <property type="protein sequence ID" value="QDT34034.1"/>
    <property type="molecule type" value="Genomic_DNA"/>
</dbReference>
<dbReference type="InterPro" id="IPR043128">
    <property type="entry name" value="Rev_trsase/Diguanyl_cyclase"/>
</dbReference>
<evidence type="ECO:0000313" key="7">
    <source>
        <dbReference type="Proteomes" id="UP000315724"/>
    </source>
</evidence>
<keyword evidence="4" id="KW-0812">Transmembrane</keyword>
<dbReference type="GO" id="GO:0052621">
    <property type="term" value="F:diguanylate cyclase activity"/>
    <property type="evidence" value="ECO:0007669"/>
    <property type="project" value="UniProtKB-EC"/>
</dbReference>
<evidence type="ECO:0000256" key="1">
    <source>
        <dbReference type="ARBA" id="ARBA00012528"/>
    </source>
</evidence>
<dbReference type="AlphaFoldDB" id="A0A517QQX0"/>
<dbReference type="InterPro" id="IPR050469">
    <property type="entry name" value="Diguanylate_Cyclase"/>
</dbReference>
<dbReference type="Gene3D" id="3.30.70.270">
    <property type="match status" value="1"/>
</dbReference>
<reference evidence="6 7" key="1">
    <citation type="submission" date="2019-02" db="EMBL/GenBank/DDBJ databases">
        <title>Deep-cultivation of Planctomycetes and their phenomic and genomic characterization uncovers novel biology.</title>
        <authorList>
            <person name="Wiegand S."/>
            <person name="Jogler M."/>
            <person name="Boedeker C."/>
            <person name="Pinto D."/>
            <person name="Vollmers J."/>
            <person name="Rivas-Marin E."/>
            <person name="Kohn T."/>
            <person name="Peeters S.H."/>
            <person name="Heuer A."/>
            <person name="Rast P."/>
            <person name="Oberbeckmann S."/>
            <person name="Bunk B."/>
            <person name="Jeske O."/>
            <person name="Meyerdierks A."/>
            <person name="Storesund J.E."/>
            <person name="Kallscheuer N."/>
            <person name="Luecker S."/>
            <person name="Lage O.M."/>
            <person name="Pohl T."/>
            <person name="Merkel B.J."/>
            <person name="Hornburger P."/>
            <person name="Mueller R.-W."/>
            <person name="Bruemmer F."/>
            <person name="Labrenz M."/>
            <person name="Spormann A.M."/>
            <person name="Op den Camp H."/>
            <person name="Overmann J."/>
            <person name="Amann R."/>
            <person name="Jetten M.S.M."/>
            <person name="Mascher T."/>
            <person name="Medema M.H."/>
            <person name="Devos D.P."/>
            <person name="Kaster A.-K."/>
            <person name="Ovreas L."/>
            <person name="Rohde M."/>
            <person name="Galperin M.Y."/>
            <person name="Jogler C."/>
        </authorList>
    </citation>
    <scope>NUCLEOTIDE SEQUENCE [LARGE SCALE GENOMIC DNA]</scope>
    <source>
        <strain evidence="6 7">Mal48</strain>
    </source>
</reference>
<sequence>MSKSQSETKTMRDFFSAREDDSSLPSCRNQTRFHHQRSHSAALSFLLIVGCLLILQWSNLGWSTGKLGPSILLIFSALAGWTFKQPGVTYTMGMTCMGMLILHAVQGELHQQAIVETARATFSVGAVAQLMTVVRSIIDDRESISGSDPLTNLLNLKRFKAYVDSRSASDHPDSSPFAIALLDCDQFKSYNDTHGHLSGDQYLIDMANRIDSSLVEGEFAARWGGDEFAILYLSTNEEFLVDRLRALQQSLASTSEQIENSMTWSVGIAIFSSPENFSADEMINRADQAMYAAKRTGRGQIHVVSDSSGDGL</sequence>
<keyword evidence="4" id="KW-0472">Membrane</keyword>
<dbReference type="CDD" id="cd01949">
    <property type="entry name" value="GGDEF"/>
    <property type="match status" value="1"/>
</dbReference>
<evidence type="ECO:0000313" key="6">
    <source>
        <dbReference type="EMBL" id="QDT34034.1"/>
    </source>
</evidence>
<feature type="region of interest" description="Disordered" evidence="3">
    <location>
        <begin position="1"/>
        <end position="21"/>
    </location>
</feature>
<gene>
    <name evidence="6" type="primary">ycdT</name>
    <name evidence="6" type="ORF">Mal48_32930</name>
</gene>
<dbReference type="PANTHER" id="PTHR45138">
    <property type="entry name" value="REGULATORY COMPONENTS OF SENSORY TRANSDUCTION SYSTEM"/>
    <property type="match status" value="1"/>
</dbReference>
<dbReference type="SUPFAM" id="SSF55073">
    <property type="entry name" value="Nucleotide cyclase"/>
    <property type="match status" value="1"/>
</dbReference>
<evidence type="ECO:0000256" key="4">
    <source>
        <dbReference type="SAM" id="Phobius"/>
    </source>
</evidence>
<accession>A0A517QQX0</accession>
<organism evidence="6 7">
    <name type="scientific">Thalassoglobus polymorphus</name>
    <dbReference type="NCBI Taxonomy" id="2527994"/>
    <lineage>
        <taxon>Bacteria</taxon>
        <taxon>Pseudomonadati</taxon>
        <taxon>Planctomycetota</taxon>
        <taxon>Planctomycetia</taxon>
        <taxon>Planctomycetales</taxon>
        <taxon>Planctomycetaceae</taxon>
        <taxon>Thalassoglobus</taxon>
    </lineage>
</organism>
<comment type="catalytic activity">
    <reaction evidence="2">
        <text>2 GTP = 3',3'-c-di-GMP + 2 diphosphate</text>
        <dbReference type="Rhea" id="RHEA:24898"/>
        <dbReference type="ChEBI" id="CHEBI:33019"/>
        <dbReference type="ChEBI" id="CHEBI:37565"/>
        <dbReference type="ChEBI" id="CHEBI:58805"/>
        <dbReference type="EC" id="2.7.7.65"/>
    </reaction>
</comment>
<feature type="domain" description="GGDEF" evidence="5">
    <location>
        <begin position="175"/>
        <end position="306"/>
    </location>
</feature>
<evidence type="ECO:0000256" key="2">
    <source>
        <dbReference type="ARBA" id="ARBA00034247"/>
    </source>
</evidence>
<dbReference type="NCBIfam" id="TIGR00254">
    <property type="entry name" value="GGDEF"/>
    <property type="match status" value="1"/>
</dbReference>
<keyword evidence="7" id="KW-1185">Reference proteome</keyword>
<keyword evidence="6" id="KW-0548">Nucleotidyltransferase</keyword>